<reference evidence="2 3" key="1">
    <citation type="submission" date="2016-12" db="EMBL/GenBank/DDBJ databases">
        <title>Amycolatopsis keratiniphila subsp. keratiniphila genome sequencing and assembly.</title>
        <authorList>
            <person name="Mayilraj S."/>
            <person name="Kaur N."/>
        </authorList>
    </citation>
    <scope>NUCLEOTIDE SEQUENCE [LARGE SCALE GENOMIC DNA]</scope>
    <source>
        <strain evidence="2 3">DSM 44409</strain>
    </source>
</reference>
<gene>
    <name evidence="2" type="ORF">AVR91_0208990</name>
</gene>
<dbReference type="Proteomes" id="UP000076660">
    <property type="component" value="Unassembled WGS sequence"/>
</dbReference>
<comment type="caution">
    <text evidence="2">The sequence shown here is derived from an EMBL/GenBank/DDBJ whole genome shotgun (WGS) entry which is preliminary data.</text>
</comment>
<dbReference type="InterPro" id="IPR046229">
    <property type="entry name" value="TnpC-like"/>
</dbReference>
<dbReference type="RefSeq" id="WP_063271557.1">
    <property type="nucleotide sequence ID" value="NZ_LQMT02000010.1"/>
</dbReference>
<sequence>MTAQQARTQGAIDARRRKVSAMLDRVLATTTQMTRDQAPITVQAISRRADVSRAFLYQNPQARALVTEALAKAGAQRQQAIQTADQAAELLWRDRALNAENALKAAHDEIRTQRSRLGELLGRIRDLELDLPQDAVQRLVTENTNLKQQNRTLTSELKTTSDRLAAARGNNRSLEKQISELQAELLDPTNGRHLRPLRIAAGTTSEAD</sequence>
<evidence type="ECO:0000256" key="1">
    <source>
        <dbReference type="SAM" id="Coils"/>
    </source>
</evidence>
<proteinExistence type="predicted"/>
<dbReference type="Pfam" id="PF19776">
    <property type="entry name" value="DUF6262"/>
    <property type="match status" value="1"/>
</dbReference>
<dbReference type="EMBL" id="LQMT02000010">
    <property type="protein sequence ID" value="ONF72343.1"/>
    <property type="molecule type" value="Genomic_DNA"/>
</dbReference>
<dbReference type="AlphaFoldDB" id="A0A1W2LYM8"/>
<name>A0A1W2LYM8_9PSEU</name>
<accession>A0A1W2LYM8</accession>
<protein>
    <submittedName>
        <fullName evidence="2">Uncharacterized protein</fullName>
    </submittedName>
</protein>
<feature type="coiled-coil region" evidence="1">
    <location>
        <begin position="136"/>
        <end position="184"/>
    </location>
</feature>
<evidence type="ECO:0000313" key="2">
    <source>
        <dbReference type="EMBL" id="ONF72343.1"/>
    </source>
</evidence>
<evidence type="ECO:0000313" key="3">
    <source>
        <dbReference type="Proteomes" id="UP000076660"/>
    </source>
</evidence>
<keyword evidence="1" id="KW-0175">Coiled coil</keyword>
<dbReference type="Gene3D" id="1.20.5.340">
    <property type="match status" value="1"/>
</dbReference>
<organism evidence="2 3">
    <name type="scientific">Amycolatopsis keratiniphila subsp. keratiniphila</name>
    <dbReference type="NCBI Taxonomy" id="227715"/>
    <lineage>
        <taxon>Bacteria</taxon>
        <taxon>Bacillati</taxon>
        <taxon>Actinomycetota</taxon>
        <taxon>Actinomycetes</taxon>
        <taxon>Pseudonocardiales</taxon>
        <taxon>Pseudonocardiaceae</taxon>
        <taxon>Amycolatopsis</taxon>
        <taxon>Amycolatopsis japonica group</taxon>
    </lineage>
</organism>
<dbReference type="OrthoDB" id="3369288at2"/>